<gene>
    <name evidence="2" type="ORF">I2501_20770</name>
</gene>
<proteinExistence type="predicted"/>
<name>A0A931B9Z6_9ACTN</name>
<protein>
    <submittedName>
        <fullName evidence="2">ISL3 family transposase</fullName>
    </submittedName>
</protein>
<dbReference type="Proteomes" id="UP000657385">
    <property type="component" value="Unassembled WGS sequence"/>
</dbReference>
<dbReference type="NCBIfam" id="NF033550">
    <property type="entry name" value="transpos_ISL3"/>
    <property type="match status" value="1"/>
</dbReference>
<dbReference type="InterPro" id="IPR002560">
    <property type="entry name" value="Transposase_DDE"/>
</dbReference>
<dbReference type="Pfam" id="PF01610">
    <property type="entry name" value="DDE_Tnp_ISL3"/>
    <property type="match status" value="2"/>
</dbReference>
<dbReference type="InterPro" id="IPR047951">
    <property type="entry name" value="Transpos_ISL3"/>
</dbReference>
<keyword evidence="3" id="KW-1185">Reference proteome</keyword>
<evidence type="ECO:0000259" key="1">
    <source>
        <dbReference type="Pfam" id="PF01610"/>
    </source>
</evidence>
<accession>A0A931B9Z6</accession>
<sequence>MERLIVSPQLLLIEAAARGRPPRCPDCATLGRRVHSSYWRMLGERPAIGRKLAIRLRVRRYFCDRKRCGRLTFVEQVEGLSERYRRASLGLKQWLRAVAVELGGRPGERLCRALNLQAGRTRLLELLEAPEVPARAPRVLGVDEFAFRKGRTYGTVLVDIEAATVVDVLPDRTSETFAAWLRDHPGVEVVCRDRATAYTKAVKEAAPDAIEVADRWHLLQNLGAAVEKTCQQHRACLRKQAEQDEPAEAPVVVLPMTVLPKTPIVDRTRDRYQDVHRLLKRGWTISTIGRHLQLDRKTVRRFRDTPLDELLACAKDFGAHRREQLRPFMPYLHIRFAAGITSGRQLFDEIDERGYTGSIQALRQYLARLREGTIEPVRADLPSPRRITSWIMRLRDALTELEEERLQDVKIACPDIARACDLARSFHDLLTNRRGQLLPEWIRQAEQNAPAPVRSFAGFLRQDLDAVTAGLTLEWSSGKVEGHVNKVKMLKRTMFGRASFRLLRIRILTHP</sequence>
<dbReference type="AlphaFoldDB" id="A0A931B9Z6"/>
<feature type="domain" description="Transposase IS204/IS1001/IS1096/IS1165 DDE" evidence="1">
    <location>
        <begin position="140"/>
        <end position="242"/>
    </location>
</feature>
<dbReference type="PANTHER" id="PTHR33498">
    <property type="entry name" value="TRANSPOSASE FOR INSERTION SEQUENCE ELEMENT IS1557"/>
    <property type="match status" value="1"/>
</dbReference>
<comment type="caution">
    <text evidence="2">The sequence shown here is derived from an EMBL/GenBank/DDBJ whole genome shotgun (WGS) entry which is preliminary data.</text>
</comment>
<evidence type="ECO:0000313" key="3">
    <source>
        <dbReference type="Proteomes" id="UP000657385"/>
    </source>
</evidence>
<organism evidence="2 3">
    <name type="scientific">Streptacidiphilus fuscans</name>
    <dbReference type="NCBI Taxonomy" id="2789292"/>
    <lineage>
        <taxon>Bacteria</taxon>
        <taxon>Bacillati</taxon>
        <taxon>Actinomycetota</taxon>
        <taxon>Actinomycetes</taxon>
        <taxon>Kitasatosporales</taxon>
        <taxon>Streptomycetaceae</taxon>
        <taxon>Streptacidiphilus</taxon>
    </lineage>
</organism>
<dbReference type="EMBL" id="JADPRT010000008">
    <property type="protein sequence ID" value="MBF9070463.1"/>
    <property type="molecule type" value="Genomic_DNA"/>
</dbReference>
<dbReference type="PANTHER" id="PTHR33498:SF1">
    <property type="entry name" value="TRANSPOSASE FOR INSERTION SEQUENCE ELEMENT IS1557"/>
    <property type="match status" value="1"/>
</dbReference>
<reference evidence="2" key="1">
    <citation type="submission" date="2020-11" db="EMBL/GenBank/DDBJ databases">
        <title>Isolation and identification of active actinomycetes.</title>
        <authorList>
            <person name="Yu B."/>
        </authorList>
    </citation>
    <scope>NUCLEOTIDE SEQUENCE</scope>
    <source>
        <strain evidence="2">NEAU-YB345</strain>
    </source>
</reference>
<feature type="domain" description="Transposase IS204/IS1001/IS1096/IS1165 DDE" evidence="1">
    <location>
        <begin position="388"/>
        <end position="507"/>
    </location>
</feature>
<evidence type="ECO:0000313" key="2">
    <source>
        <dbReference type="EMBL" id="MBF9070463.1"/>
    </source>
</evidence>